<gene>
    <name evidence="4" type="ORF">EIO64_13700</name>
</gene>
<feature type="domain" description="Tail sheath protein C-terminal" evidence="3">
    <location>
        <begin position="256"/>
        <end position="354"/>
    </location>
</feature>
<comment type="similarity">
    <text evidence="1">Belongs to the myoviridae tail sheath protein family.</text>
</comment>
<dbReference type="EMBL" id="CP034413">
    <property type="protein sequence ID" value="QCI60134.1"/>
    <property type="molecule type" value="Genomic_DNA"/>
</dbReference>
<dbReference type="InterPro" id="IPR020287">
    <property type="entry name" value="Tail_sheath_C"/>
</dbReference>
<evidence type="ECO:0000313" key="5">
    <source>
        <dbReference type="Proteomes" id="UP000298642"/>
    </source>
</evidence>
<sequence length="355" mass="36347">MSETMHERPGVYSSYDASTVVSAGRAAKVIGVAAKAVKGTAGEVVTLTGYAAGVAAFGEDAADTPGMSTILRLLFANGASTVAAVRVAEAGAVKDYQDAFAALGGEEARILVCDSAEETVQQALRTAVEDASAARMERIAVVGGDGESAAELVTHAAALNSERMVLVGPDALDSGGKTLPGVFAAAALAGVIASGRDPGVPLNGAEIRGLGGLGTAYTDNDIDLLVRGGVTPLESTAGTVSPVRGITTRTTTGGAADTTWRELTTILIVDDVIPAVRQALRSKFARAKNTAQSRSAIRSQVIVELEKKVAEEIIDSYGEVTVTASEDDPTVCLVEFSFAVAHGLNQIYLTVHITV</sequence>
<evidence type="ECO:0000259" key="3">
    <source>
        <dbReference type="Pfam" id="PF17482"/>
    </source>
</evidence>
<evidence type="ECO:0000256" key="1">
    <source>
        <dbReference type="ARBA" id="ARBA00008005"/>
    </source>
</evidence>
<organism evidence="4 5">
    <name type="scientific">Dysosmobacter welbionis</name>
    <dbReference type="NCBI Taxonomy" id="2093857"/>
    <lineage>
        <taxon>Bacteria</taxon>
        <taxon>Bacillati</taxon>
        <taxon>Bacillota</taxon>
        <taxon>Clostridia</taxon>
        <taxon>Eubacteriales</taxon>
        <taxon>Oscillospiraceae</taxon>
        <taxon>Dysosmobacter</taxon>
    </lineage>
</organism>
<dbReference type="Pfam" id="PF17482">
    <property type="entry name" value="Phage_sheath_1C"/>
    <property type="match status" value="1"/>
</dbReference>
<accession>A0A4D7AKR5</accession>
<name>A0A4D7AKR5_9FIRM</name>
<dbReference type="InterPro" id="IPR035089">
    <property type="entry name" value="Phage_sheath_subtilisin"/>
</dbReference>
<dbReference type="Pfam" id="PF04984">
    <property type="entry name" value="Phage_sheath_1"/>
    <property type="match status" value="1"/>
</dbReference>
<dbReference type="RefSeq" id="WP_119310628.1">
    <property type="nucleotide sequence ID" value="NZ_CAUWCU010000001.1"/>
</dbReference>
<feature type="domain" description="Tail sheath protein subtilisin-like" evidence="2">
    <location>
        <begin position="94"/>
        <end position="247"/>
    </location>
</feature>
<evidence type="ECO:0000313" key="4">
    <source>
        <dbReference type="EMBL" id="QCI60134.1"/>
    </source>
</evidence>
<proteinExistence type="inferred from homology"/>
<dbReference type="GeneID" id="89521661"/>
<dbReference type="Gene3D" id="3.30.1370.220">
    <property type="match status" value="1"/>
</dbReference>
<keyword evidence="5" id="KW-1185">Reference proteome</keyword>
<reference evidence="5" key="1">
    <citation type="submission" date="2018-12" db="EMBL/GenBank/DDBJ databases">
        <title>Dusodibacter welbiota gen. nov., sp. nov., isolated from human faeces and emended description of the Oscillibacter genus.</title>
        <authorList>
            <person name="Le Roy T."/>
            <person name="Van der Smissen P."/>
            <person name="Delzenne N."/>
            <person name="Muccioli G."/>
            <person name="Collet J.F."/>
            <person name="Cani P.D."/>
        </authorList>
    </citation>
    <scope>NUCLEOTIDE SEQUENCE [LARGE SCALE GENOMIC DNA]</scope>
    <source>
        <strain evidence="5">J115</strain>
    </source>
</reference>
<dbReference type="Gene3D" id="3.40.50.11790">
    <property type="match status" value="1"/>
</dbReference>
<evidence type="ECO:0000259" key="2">
    <source>
        <dbReference type="Pfam" id="PF04984"/>
    </source>
</evidence>
<dbReference type="Proteomes" id="UP000298642">
    <property type="component" value="Chromosome"/>
</dbReference>
<dbReference type="KEGG" id="obj:EIO64_13700"/>
<protein>
    <submittedName>
        <fullName evidence="4">Phage tail sheath subtilisin-like domain-containing protein</fullName>
    </submittedName>
</protein>
<dbReference type="AlphaFoldDB" id="A0A4D7AKR5"/>